<dbReference type="GO" id="GO:0032259">
    <property type="term" value="P:methylation"/>
    <property type="evidence" value="ECO:0007669"/>
    <property type="project" value="UniProtKB-KW"/>
</dbReference>
<name>A0ABT5TXM2_9MICO</name>
<protein>
    <submittedName>
        <fullName evidence="2">Cysteine methyltransferase</fullName>
    </submittedName>
</protein>
<dbReference type="SUPFAM" id="SSF53155">
    <property type="entry name" value="Methylated DNA-protein cysteine methyltransferase domain"/>
    <property type="match status" value="1"/>
</dbReference>
<feature type="domain" description="Methylguanine DNA methyltransferase ribonuclease-like" evidence="1">
    <location>
        <begin position="21"/>
        <end position="97"/>
    </location>
</feature>
<evidence type="ECO:0000313" key="2">
    <source>
        <dbReference type="EMBL" id="MDD9206697.1"/>
    </source>
</evidence>
<sequence length="103" mass="11491">MGRLHERLVADAEQQALLEVAYRTVATPVGELLLAATEVGLVRVAFTDQDPESVLRDLARRVSPRVLRAPARLDPAVRELEEYFTGRRHAFDVPLDLRLAAGF</sequence>
<dbReference type="Proteomes" id="UP001165561">
    <property type="component" value="Unassembled WGS sequence"/>
</dbReference>
<gene>
    <name evidence="2" type="ORF">PU560_09495</name>
</gene>
<dbReference type="InterPro" id="IPR036631">
    <property type="entry name" value="MGMT_N_sf"/>
</dbReference>
<accession>A0ABT5TXM2</accession>
<reference evidence="2" key="1">
    <citation type="submission" date="2023-02" db="EMBL/GenBank/DDBJ databases">
        <title>Georgenia sp.10Sc9-8, isolated from a soil sample collected from the Taklamakan desert.</title>
        <authorList>
            <person name="Liu S."/>
        </authorList>
    </citation>
    <scope>NUCLEOTIDE SEQUENCE</scope>
    <source>
        <strain evidence="2">10Sc9-8</strain>
    </source>
</reference>
<proteinExistence type="predicted"/>
<keyword evidence="2" id="KW-0489">Methyltransferase</keyword>
<evidence type="ECO:0000313" key="3">
    <source>
        <dbReference type="Proteomes" id="UP001165561"/>
    </source>
</evidence>
<evidence type="ECO:0000259" key="1">
    <source>
        <dbReference type="Pfam" id="PF02870"/>
    </source>
</evidence>
<comment type="caution">
    <text evidence="2">The sequence shown here is derived from an EMBL/GenBank/DDBJ whole genome shotgun (WGS) entry which is preliminary data.</text>
</comment>
<keyword evidence="2" id="KW-0808">Transferase</keyword>
<dbReference type="GO" id="GO:0008168">
    <property type="term" value="F:methyltransferase activity"/>
    <property type="evidence" value="ECO:0007669"/>
    <property type="project" value="UniProtKB-KW"/>
</dbReference>
<dbReference type="Gene3D" id="3.30.160.70">
    <property type="entry name" value="Methylated DNA-protein cysteine methyltransferase domain"/>
    <property type="match status" value="1"/>
</dbReference>
<feature type="non-terminal residue" evidence="2">
    <location>
        <position position="103"/>
    </location>
</feature>
<dbReference type="Pfam" id="PF02870">
    <property type="entry name" value="Methyltransf_1N"/>
    <property type="match status" value="1"/>
</dbReference>
<dbReference type="EMBL" id="JARACI010000954">
    <property type="protein sequence ID" value="MDD9206697.1"/>
    <property type="molecule type" value="Genomic_DNA"/>
</dbReference>
<keyword evidence="3" id="KW-1185">Reference proteome</keyword>
<dbReference type="InterPro" id="IPR008332">
    <property type="entry name" value="MethylG_MeTrfase_N"/>
</dbReference>
<organism evidence="2 3">
    <name type="scientific">Georgenia halotolerans</name>
    <dbReference type="NCBI Taxonomy" id="3028317"/>
    <lineage>
        <taxon>Bacteria</taxon>
        <taxon>Bacillati</taxon>
        <taxon>Actinomycetota</taxon>
        <taxon>Actinomycetes</taxon>
        <taxon>Micrococcales</taxon>
        <taxon>Bogoriellaceae</taxon>
        <taxon>Georgenia</taxon>
    </lineage>
</organism>